<feature type="compositionally biased region" description="Basic and acidic residues" evidence="1">
    <location>
        <begin position="290"/>
        <end position="301"/>
    </location>
</feature>
<dbReference type="OrthoDB" id="5244599at2759"/>
<feature type="compositionally biased region" description="Basic and acidic residues" evidence="1">
    <location>
        <begin position="233"/>
        <end position="251"/>
    </location>
</feature>
<keyword evidence="3" id="KW-1185">Reference proteome</keyword>
<name>A0A9P5H9K0_9HYPO</name>
<feature type="compositionally biased region" description="Basic and acidic residues" evidence="1">
    <location>
        <begin position="391"/>
        <end position="451"/>
    </location>
</feature>
<accession>A0A9P5H9K0</accession>
<feature type="compositionally biased region" description="Basic and acidic residues" evidence="1">
    <location>
        <begin position="206"/>
        <end position="218"/>
    </location>
</feature>
<proteinExistence type="predicted"/>
<feature type="compositionally biased region" description="Polar residues" evidence="1">
    <location>
        <begin position="452"/>
        <end position="470"/>
    </location>
</feature>
<feature type="compositionally biased region" description="Basic and acidic residues" evidence="1">
    <location>
        <begin position="15"/>
        <end position="26"/>
    </location>
</feature>
<feature type="region of interest" description="Disordered" evidence="1">
    <location>
        <begin position="1"/>
        <end position="49"/>
    </location>
</feature>
<feature type="compositionally biased region" description="Polar residues" evidence="1">
    <location>
        <begin position="256"/>
        <end position="289"/>
    </location>
</feature>
<feature type="compositionally biased region" description="Polar residues" evidence="1">
    <location>
        <begin position="1"/>
        <end position="10"/>
    </location>
</feature>
<dbReference type="EMBL" id="JAANBB010000260">
    <property type="protein sequence ID" value="KAF7545312.1"/>
    <property type="molecule type" value="Genomic_DNA"/>
</dbReference>
<feature type="compositionally biased region" description="Basic and acidic residues" evidence="1">
    <location>
        <begin position="504"/>
        <end position="516"/>
    </location>
</feature>
<sequence>MDTGPNTNMAHITPKLHETATGDDTQKLPGSYPSEETSTRFDSPKGDVSQVHGLEHNTLHKHIDSRGLNEGQNTTPGHSYTDSGVGLINAHDFAPDYQPSEAKLDNQRAAFDTQRATISHDQDRPLEQEHELPTRIGAAGTTNLASHQVENHSLDASEEHPYWGDLPQGEGVYNTVTGHGSREGEAQPQGDLHQGAGVYNTVTGHGSREDEAQRHQGDLHQGTGVYNTVTGHGSREDEAQRHREIHNRESGVDEATITSPPATSDPLSASDLQPSSLSTNRTRTPADTQTHGEHESSRSKESMVGVGATAATAAAAVAWAASSGTGNSRQEDESRKNVGNLNESKTTQDAKHIRFLDNSKFEKSEDAVEKQAYDKKPHSGKESHSNGIFHRSHEDKQHPKPMSDKSLKNHANAEDSTPAKHDLVTGMYRHDHTERAPEPGLKDRIVRDQDQYRQGNAGPNQAINNSTTRNDGFENVGHADRDHSAAPAFALAGAGGVAAYAASRGREHDEQEKDRVPGGYQYQPAEQGTIRDQFLSNEQGDNGHRVPTTSASPGVRTCDSAPLPPASNLGSDDFNHTAGLGAGAGESQGLERQTAKFRENFANNHSPHGLKPAAETVPVAAPRTKVSNTSNEGMLDTFDRSGAHGAGDLGSSEGVKTEPGLTESANKGDYNLLSSGTPSGINIDHHESSQS</sequence>
<feature type="compositionally biased region" description="Low complexity" evidence="1">
    <location>
        <begin position="302"/>
        <end position="325"/>
    </location>
</feature>
<evidence type="ECO:0000313" key="3">
    <source>
        <dbReference type="Proteomes" id="UP000722485"/>
    </source>
</evidence>
<organism evidence="2 3">
    <name type="scientific">Cylindrodendrum hubeiense</name>
    <dbReference type="NCBI Taxonomy" id="595255"/>
    <lineage>
        <taxon>Eukaryota</taxon>
        <taxon>Fungi</taxon>
        <taxon>Dikarya</taxon>
        <taxon>Ascomycota</taxon>
        <taxon>Pezizomycotina</taxon>
        <taxon>Sordariomycetes</taxon>
        <taxon>Hypocreomycetidae</taxon>
        <taxon>Hypocreales</taxon>
        <taxon>Nectriaceae</taxon>
        <taxon>Cylindrodendrum</taxon>
    </lineage>
</organism>
<dbReference type="AlphaFoldDB" id="A0A9P5H9K0"/>
<evidence type="ECO:0000256" key="1">
    <source>
        <dbReference type="SAM" id="MobiDB-lite"/>
    </source>
</evidence>
<feature type="region of interest" description="Disordered" evidence="1">
    <location>
        <begin position="158"/>
        <end position="481"/>
    </location>
</feature>
<feature type="region of interest" description="Disordered" evidence="1">
    <location>
        <begin position="501"/>
        <end position="691"/>
    </location>
</feature>
<gene>
    <name evidence="2" type="ORF">G7Z17_g9273</name>
</gene>
<reference evidence="2" key="1">
    <citation type="submission" date="2020-03" db="EMBL/GenBank/DDBJ databases">
        <title>Draft Genome Sequence of Cylindrodendrum hubeiense.</title>
        <authorList>
            <person name="Buettner E."/>
            <person name="Kellner H."/>
        </authorList>
    </citation>
    <scope>NUCLEOTIDE SEQUENCE</scope>
    <source>
        <strain evidence="2">IHI 201604</strain>
    </source>
</reference>
<comment type="caution">
    <text evidence="2">The sequence shown here is derived from an EMBL/GenBank/DDBJ whole genome shotgun (WGS) entry which is preliminary data.</text>
</comment>
<protein>
    <submittedName>
        <fullName evidence="2">Uncharacterized protein</fullName>
    </submittedName>
</protein>
<dbReference type="Proteomes" id="UP000722485">
    <property type="component" value="Unassembled WGS sequence"/>
</dbReference>
<evidence type="ECO:0000313" key="2">
    <source>
        <dbReference type="EMBL" id="KAF7545312.1"/>
    </source>
</evidence>
<feature type="compositionally biased region" description="Basic and acidic residues" evidence="1">
    <location>
        <begin position="346"/>
        <end position="384"/>
    </location>
</feature>